<proteinExistence type="predicted"/>
<keyword evidence="2" id="KW-1185">Reference proteome</keyword>
<dbReference type="Pfam" id="PF16132">
    <property type="entry name" value="DUF4843"/>
    <property type="match status" value="1"/>
</dbReference>
<gene>
    <name evidence="1" type="ORF">GA0116948_10918</name>
</gene>
<organism evidence="1 2">
    <name type="scientific">Chitinophaga costaii</name>
    <dbReference type="NCBI Taxonomy" id="1335309"/>
    <lineage>
        <taxon>Bacteria</taxon>
        <taxon>Pseudomonadati</taxon>
        <taxon>Bacteroidota</taxon>
        <taxon>Chitinophagia</taxon>
        <taxon>Chitinophagales</taxon>
        <taxon>Chitinophagaceae</taxon>
        <taxon>Chitinophaga</taxon>
    </lineage>
</organism>
<evidence type="ECO:0008006" key="3">
    <source>
        <dbReference type="Google" id="ProtNLM"/>
    </source>
</evidence>
<evidence type="ECO:0000313" key="1">
    <source>
        <dbReference type="EMBL" id="SCC44495.1"/>
    </source>
</evidence>
<dbReference type="RefSeq" id="WP_165798463.1">
    <property type="nucleotide sequence ID" value="NZ_FMAR01000009.1"/>
</dbReference>
<dbReference type="Proteomes" id="UP000242818">
    <property type="component" value="Unassembled WGS sequence"/>
</dbReference>
<dbReference type="AlphaFoldDB" id="A0A1C4ELG8"/>
<protein>
    <recommendedName>
        <fullName evidence="3">DUF4843 domain-containing protein</fullName>
    </recommendedName>
</protein>
<dbReference type="InterPro" id="IPR032299">
    <property type="entry name" value="DUF4843"/>
</dbReference>
<name>A0A1C4ELG8_9BACT</name>
<evidence type="ECO:0000313" key="2">
    <source>
        <dbReference type="Proteomes" id="UP000242818"/>
    </source>
</evidence>
<dbReference type="STRING" id="1335309.GA0116948_10918"/>
<sequence length="261" mass="28931">MNKKITHMGALLLTILLCGSCKKDMPGVYSGQQFLEFYYDNDIKAVTAGYSTFFYKDPSVQYDTVLFHVRAVGTVPNKDSYIKFTAFADTSASPAYPDAVAGVHYVPFDNAALKLLWKIDADSFQAYVPIITIRDTSLKTSTYQLHFKIDQSDDFAPGNSNHTEGIVYISDRLSKPSNWTASFFLGTYGPVKHQFLIDQSGDRWDADFIATIGSNTSLQAYYLFKFTQALKAVNAARLAAGQTELREDPALATSAVTFPPL</sequence>
<dbReference type="EMBL" id="FMAR01000009">
    <property type="protein sequence ID" value="SCC44495.1"/>
    <property type="molecule type" value="Genomic_DNA"/>
</dbReference>
<reference evidence="1 2" key="1">
    <citation type="submission" date="2016-08" db="EMBL/GenBank/DDBJ databases">
        <authorList>
            <person name="Seilhamer J.J."/>
        </authorList>
    </citation>
    <scope>NUCLEOTIDE SEQUENCE [LARGE SCALE GENOMIC DNA]</scope>
    <source>
        <strain evidence="1 2">A37T2</strain>
    </source>
</reference>
<accession>A0A1C4ELG8</accession>